<evidence type="ECO:0000313" key="2">
    <source>
        <dbReference type="EMBL" id="MDC7682901.1"/>
    </source>
</evidence>
<dbReference type="Pfam" id="PF00359">
    <property type="entry name" value="PTS_EIIA_2"/>
    <property type="match status" value="1"/>
</dbReference>
<dbReference type="InterPro" id="IPR002178">
    <property type="entry name" value="PTS_EIIA_type-2_dom"/>
</dbReference>
<dbReference type="PROSITE" id="PS51094">
    <property type="entry name" value="PTS_EIIA_TYPE_2"/>
    <property type="match status" value="1"/>
</dbReference>
<dbReference type="PANTHER" id="PTHR47738:SF1">
    <property type="entry name" value="NITROGEN REGULATORY PROTEIN"/>
    <property type="match status" value="1"/>
</dbReference>
<dbReference type="InterPro" id="IPR006320">
    <property type="entry name" value="PTS_Nitro_regul"/>
</dbReference>
<proteinExistence type="predicted"/>
<dbReference type="NCBIfam" id="TIGR01419">
    <property type="entry name" value="nitro_reg_IIA"/>
    <property type="match status" value="1"/>
</dbReference>
<dbReference type="InterPro" id="IPR016152">
    <property type="entry name" value="PTrfase/Anion_transptr"/>
</dbReference>
<dbReference type="RefSeq" id="WP_272747388.1">
    <property type="nucleotide sequence ID" value="NZ_JAQQKX010000004.1"/>
</dbReference>
<dbReference type="PANTHER" id="PTHR47738">
    <property type="entry name" value="PTS SYSTEM FRUCTOSE-LIKE EIIA COMPONENT-RELATED"/>
    <property type="match status" value="1"/>
</dbReference>
<sequence length="156" mass="16771">MFLTDVLERNGVAGPVSANSKRHALQTVAELAERGLGIDSDIIFQGLMDREKLSSTGVGLGVAVPHAALKGLTRMHGVFVRLDTPVDFESIDDVPVDLIFALFAPEDAGSEHLRALAKVSRVLRQKSLRDALRQVDNADALYALLNQDHAQSTSAA</sequence>
<dbReference type="Gene3D" id="3.40.930.10">
    <property type="entry name" value="Mannitol-specific EII, Chain A"/>
    <property type="match status" value="1"/>
</dbReference>
<comment type="caution">
    <text evidence="2">The sequence shown here is derived from an EMBL/GenBank/DDBJ whole genome shotgun (WGS) entry which is preliminary data.</text>
</comment>
<protein>
    <submittedName>
        <fullName evidence="2">PTS IIA-like nitrogen regulatory protein PtsN</fullName>
    </submittedName>
</protein>
<organism evidence="2 3">
    <name type="scientific">Asticcacaulis aquaticus</name>
    <dbReference type="NCBI Taxonomy" id="2984212"/>
    <lineage>
        <taxon>Bacteria</taxon>
        <taxon>Pseudomonadati</taxon>
        <taxon>Pseudomonadota</taxon>
        <taxon>Alphaproteobacteria</taxon>
        <taxon>Caulobacterales</taxon>
        <taxon>Caulobacteraceae</taxon>
        <taxon>Asticcacaulis</taxon>
    </lineage>
</organism>
<evidence type="ECO:0000259" key="1">
    <source>
        <dbReference type="PROSITE" id="PS51094"/>
    </source>
</evidence>
<evidence type="ECO:0000313" key="3">
    <source>
        <dbReference type="Proteomes" id="UP001214854"/>
    </source>
</evidence>
<dbReference type="EMBL" id="JAQQKX010000004">
    <property type="protein sequence ID" value="MDC7682901.1"/>
    <property type="molecule type" value="Genomic_DNA"/>
</dbReference>
<feature type="domain" description="PTS EIIA type-2" evidence="1">
    <location>
        <begin position="5"/>
        <end position="148"/>
    </location>
</feature>
<gene>
    <name evidence="2" type="primary">ptsN</name>
    <name evidence="2" type="ORF">PQU92_06415</name>
</gene>
<dbReference type="InterPro" id="IPR051541">
    <property type="entry name" value="PTS_SugarTrans_NitroReg"/>
</dbReference>
<dbReference type="CDD" id="cd00211">
    <property type="entry name" value="PTS_IIA_fru"/>
    <property type="match status" value="1"/>
</dbReference>
<dbReference type="PROSITE" id="PS00372">
    <property type="entry name" value="PTS_EIIA_TYPE_2_HIS"/>
    <property type="match status" value="1"/>
</dbReference>
<dbReference type="SUPFAM" id="SSF55804">
    <property type="entry name" value="Phoshotransferase/anion transport protein"/>
    <property type="match status" value="1"/>
</dbReference>
<dbReference type="Proteomes" id="UP001214854">
    <property type="component" value="Unassembled WGS sequence"/>
</dbReference>
<reference evidence="2 3" key="1">
    <citation type="submission" date="2023-01" db="EMBL/GenBank/DDBJ databases">
        <title>Novel species of the genus Asticcacaulis isolated from rivers.</title>
        <authorList>
            <person name="Lu H."/>
        </authorList>
    </citation>
    <scope>NUCLEOTIDE SEQUENCE [LARGE SCALE GENOMIC DNA]</scope>
    <source>
        <strain evidence="2 3">BYS171W</strain>
    </source>
</reference>
<accession>A0ABT5HS65</accession>
<name>A0ABT5HS65_9CAUL</name>
<keyword evidence="3" id="KW-1185">Reference proteome</keyword>